<organism evidence="6">
    <name type="scientific">mine drainage metagenome</name>
    <dbReference type="NCBI Taxonomy" id="410659"/>
    <lineage>
        <taxon>unclassified sequences</taxon>
        <taxon>metagenomes</taxon>
        <taxon>ecological metagenomes</taxon>
    </lineage>
</organism>
<dbReference type="GO" id="GO:0008677">
    <property type="term" value="F:2-dehydropantoate 2-reductase activity"/>
    <property type="evidence" value="ECO:0007669"/>
    <property type="project" value="UniProtKB-EC"/>
</dbReference>
<dbReference type="Gene3D" id="1.10.1040.10">
    <property type="entry name" value="N-(1-d-carboxylethyl)-l-norvaline Dehydrogenase, domain 2"/>
    <property type="match status" value="1"/>
</dbReference>
<evidence type="ECO:0000259" key="4">
    <source>
        <dbReference type="Pfam" id="PF02558"/>
    </source>
</evidence>
<keyword evidence="2" id="KW-0521">NADP</keyword>
<dbReference type="NCBIfam" id="NF005089">
    <property type="entry name" value="PRK06522.1-4"/>
    <property type="match status" value="1"/>
</dbReference>
<dbReference type="Gene3D" id="3.40.50.720">
    <property type="entry name" value="NAD(P)-binding Rossmann-like Domain"/>
    <property type="match status" value="1"/>
</dbReference>
<dbReference type="InterPro" id="IPR013328">
    <property type="entry name" value="6PGD_dom2"/>
</dbReference>
<dbReference type="FunFam" id="1.10.1040.10:FF:000017">
    <property type="entry name" value="2-dehydropantoate 2-reductase"/>
    <property type="match status" value="1"/>
</dbReference>
<dbReference type="InterPro" id="IPR013752">
    <property type="entry name" value="KPA_reductase"/>
</dbReference>
<dbReference type="PANTHER" id="PTHR21708">
    <property type="entry name" value="PROBABLE 2-DEHYDROPANTOATE 2-REDUCTASE"/>
    <property type="match status" value="1"/>
</dbReference>
<keyword evidence="3 6" id="KW-0560">Oxidoreductase</keyword>
<dbReference type="InterPro" id="IPR013332">
    <property type="entry name" value="KPR_N"/>
</dbReference>
<protein>
    <submittedName>
        <fullName evidence="6">Putative 2-dehydropantoate 2-reductase</fullName>
        <ecNumber evidence="6">1.1.1.169</ecNumber>
    </submittedName>
</protein>
<gene>
    <name evidence="6" type="primary">panE_7</name>
    <name evidence="6" type="ORF">GALL_288930</name>
</gene>
<evidence type="ECO:0000256" key="3">
    <source>
        <dbReference type="ARBA" id="ARBA00023002"/>
    </source>
</evidence>
<dbReference type="FunFam" id="3.40.50.720:FF:000307">
    <property type="entry name" value="2-dehydropantoate 2-reductase"/>
    <property type="match status" value="1"/>
</dbReference>
<dbReference type="GO" id="GO:0005737">
    <property type="term" value="C:cytoplasm"/>
    <property type="evidence" value="ECO:0007669"/>
    <property type="project" value="TreeGrafter"/>
</dbReference>
<proteinExistence type="inferred from homology"/>
<evidence type="ECO:0000256" key="1">
    <source>
        <dbReference type="ARBA" id="ARBA00007870"/>
    </source>
</evidence>
<feature type="domain" description="Ketopantoate reductase N-terminal" evidence="4">
    <location>
        <begin position="3"/>
        <end position="105"/>
    </location>
</feature>
<dbReference type="InterPro" id="IPR008927">
    <property type="entry name" value="6-PGluconate_DH-like_C_sf"/>
</dbReference>
<dbReference type="EMBL" id="MLJW01000338">
    <property type="protein sequence ID" value="OIQ89239.1"/>
    <property type="molecule type" value="Genomic_DNA"/>
</dbReference>
<feature type="domain" description="Ketopantoate reductase C-terminal" evidence="5">
    <location>
        <begin position="198"/>
        <end position="317"/>
    </location>
</feature>
<dbReference type="EC" id="1.1.1.169" evidence="6"/>
<evidence type="ECO:0000256" key="2">
    <source>
        <dbReference type="ARBA" id="ARBA00022857"/>
    </source>
</evidence>
<dbReference type="InterPro" id="IPR051402">
    <property type="entry name" value="KPR-Related"/>
</dbReference>
<dbReference type="Pfam" id="PF08546">
    <property type="entry name" value="ApbA_C"/>
    <property type="match status" value="1"/>
</dbReference>
<evidence type="ECO:0000313" key="6">
    <source>
        <dbReference type="EMBL" id="OIQ89239.1"/>
    </source>
</evidence>
<reference evidence="6" key="1">
    <citation type="submission" date="2016-10" db="EMBL/GenBank/DDBJ databases">
        <title>Sequence of Gallionella enrichment culture.</title>
        <authorList>
            <person name="Poehlein A."/>
            <person name="Muehling M."/>
            <person name="Daniel R."/>
        </authorList>
    </citation>
    <scope>NUCLEOTIDE SEQUENCE</scope>
</reference>
<evidence type="ECO:0000259" key="5">
    <source>
        <dbReference type="Pfam" id="PF08546"/>
    </source>
</evidence>
<dbReference type="InterPro" id="IPR036291">
    <property type="entry name" value="NAD(P)-bd_dom_sf"/>
</dbReference>
<comment type="caution">
    <text evidence="6">The sequence shown here is derived from an EMBL/GenBank/DDBJ whole genome shotgun (WGS) entry which is preliminary data.</text>
</comment>
<sequence>MRICVVGAGAIGGYLAVELAASGHQVTVIARGEHLTAIRERGLRLIFRDGSEHSARPFATDSFEQAGRHDLVILGLKAHQLSAVAADIPLLFADATIVLTLQNGLPWWYFQRSGGRFAGHILQSVDPGGVIARHIDAARVIHSVVYPAAELVAPGVIHHHEGNRFPLGEPDNRATERVRNLSAMFTAAGFKAPVLSDTRGEVWLKLLGNVSLNPISALAHATVIDICRYPLTRELLENMMGEAKAVAESLGVAIRLPIERRIAGAETLGRHKMSMLQDVEAGRALEVDALVGAVAELGELTGVPTPCVKALYACTKLLALTMTEARASIRLQPLA</sequence>
<name>A0A1J5RB27_9ZZZZ</name>
<dbReference type="AlphaFoldDB" id="A0A1J5RB27"/>
<dbReference type="SUPFAM" id="SSF51735">
    <property type="entry name" value="NAD(P)-binding Rossmann-fold domains"/>
    <property type="match status" value="1"/>
</dbReference>
<dbReference type="Pfam" id="PF02558">
    <property type="entry name" value="ApbA"/>
    <property type="match status" value="1"/>
</dbReference>
<dbReference type="PANTHER" id="PTHR21708:SF45">
    <property type="entry name" value="2-DEHYDROPANTOATE 2-REDUCTASE"/>
    <property type="match status" value="1"/>
</dbReference>
<dbReference type="SUPFAM" id="SSF48179">
    <property type="entry name" value="6-phosphogluconate dehydrogenase C-terminal domain-like"/>
    <property type="match status" value="1"/>
</dbReference>
<comment type="similarity">
    <text evidence="1">Belongs to the ketopantoate reductase family.</text>
</comment>
<accession>A0A1J5RB27</accession>